<evidence type="ECO:0000313" key="8">
    <source>
        <dbReference type="Proteomes" id="UP000507245"/>
    </source>
</evidence>
<evidence type="ECO:0000313" key="7">
    <source>
        <dbReference type="EMBL" id="CAB4308667.1"/>
    </source>
</evidence>
<dbReference type="InterPro" id="IPR039747">
    <property type="entry name" value="RPABC4"/>
</dbReference>
<keyword evidence="3" id="KW-0862">Zinc</keyword>
<keyword evidence="6" id="KW-1133">Transmembrane helix</keyword>
<comment type="similarity">
    <text evidence="5">Belongs to the archaeal Rpo12/eukaryotic RPC10 RNA polymerase subunit family.</text>
</comment>
<keyword evidence="8" id="KW-1185">Reference proteome</keyword>
<dbReference type="GO" id="GO:0005666">
    <property type="term" value="C:RNA polymerase III complex"/>
    <property type="evidence" value="ECO:0007669"/>
    <property type="project" value="TreeGrafter"/>
</dbReference>
<sequence>MDPQPEPVYYICGDCGMEIPLKPNDVIQCRECGYRILYKKRTRRSAYSTHQLLAIEKYINLVIGMVLLIAICCANKTIGAYVFGSLLIVLLPRGLN</sequence>
<evidence type="ECO:0000256" key="2">
    <source>
        <dbReference type="ARBA" id="ARBA00022723"/>
    </source>
</evidence>
<keyword evidence="2" id="KW-0479">Metal-binding</keyword>
<dbReference type="EMBL" id="CAEKKB010000004">
    <property type="protein sequence ID" value="CAB4308667.1"/>
    <property type="molecule type" value="Genomic_DNA"/>
</dbReference>
<proteinExistence type="inferred from homology"/>
<evidence type="ECO:0000256" key="6">
    <source>
        <dbReference type="SAM" id="Phobius"/>
    </source>
</evidence>
<dbReference type="PANTHER" id="PTHR12056:SF2">
    <property type="entry name" value="GEO11084P1"/>
    <property type="match status" value="1"/>
</dbReference>
<dbReference type="GO" id="GO:0005665">
    <property type="term" value="C:RNA polymerase II, core complex"/>
    <property type="evidence" value="ECO:0007669"/>
    <property type="project" value="TreeGrafter"/>
</dbReference>
<dbReference type="GO" id="GO:0005736">
    <property type="term" value="C:RNA polymerase I complex"/>
    <property type="evidence" value="ECO:0007669"/>
    <property type="project" value="TreeGrafter"/>
</dbReference>
<feature type="transmembrane region" description="Helical" evidence="6">
    <location>
        <begin position="58"/>
        <end position="91"/>
    </location>
</feature>
<dbReference type="Proteomes" id="UP000507245">
    <property type="component" value="Unassembled WGS sequence"/>
</dbReference>
<keyword evidence="4" id="KW-0539">Nucleus</keyword>
<dbReference type="Gene3D" id="2.20.28.30">
    <property type="entry name" value="RNA polymerase ii, chain L"/>
    <property type="match status" value="1"/>
</dbReference>
<dbReference type="InterPro" id="IPR006591">
    <property type="entry name" value="RNAP_P/RPABC4"/>
</dbReference>
<protein>
    <submittedName>
        <fullName evidence="7">Uncharacterized protein</fullName>
    </submittedName>
</protein>
<dbReference type="GO" id="GO:0003677">
    <property type="term" value="F:DNA binding"/>
    <property type="evidence" value="ECO:0007669"/>
    <property type="project" value="InterPro"/>
</dbReference>
<dbReference type="SMART" id="SM00659">
    <property type="entry name" value="RPOLCX"/>
    <property type="match status" value="1"/>
</dbReference>
<evidence type="ECO:0000256" key="3">
    <source>
        <dbReference type="ARBA" id="ARBA00022833"/>
    </source>
</evidence>
<dbReference type="PANTHER" id="PTHR12056">
    <property type="entry name" value="DNA-DIRECTED RNA POLYMERASES I, II, AND III"/>
    <property type="match status" value="1"/>
</dbReference>
<reference evidence="8" key="1">
    <citation type="journal article" date="2020" name="Genome Biol.">
        <title>Gamete binning: chromosome-level and haplotype-resolved genome assembly enabled by high-throughput single-cell sequencing of gamete genomes.</title>
        <authorList>
            <person name="Campoy J.A."/>
            <person name="Sun H."/>
            <person name="Goel M."/>
            <person name="Jiao W.-B."/>
            <person name="Folz-Donahue K."/>
            <person name="Wang N."/>
            <person name="Rubio M."/>
            <person name="Liu C."/>
            <person name="Kukat C."/>
            <person name="Ruiz D."/>
            <person name="Huettel B."/>
            <person name="Schneeberger K."/>
        </authorList>
    </citation>
    <scope>NUCLEOTIDE SEQUENCE [LARGE SCALE GENOMIC DNA]</scope>
    <source>
        <strain evidence="8">cv. Rojo Pasion</strain>
    </source>
</reference>
<evidence type="ECO:0000256" key="5">
    <source>
        <dbReference type="ARBA" id="ARBA00025770"/>
    </source>
</evidence>
<dbReference type="AlphaFoldDB" id="A0A6J5X838"/>
<dbReference type="Pfam" id="PF03604">
    <property type="entry name" value="Zn_ribbon_RPAB4"/>
    <property type="match status" value="1"/>
</dbReference>
<organism evidence="7 8">
    <name type="scientific">Prunus armeniaca</name>
    <name type="common">Apricot</name>
    <name type="synonym">Armeniaca vulgaris</name>
    <dbReference type="NCBI Taxonomy" id="36596"/>
    <lineage>
        <taxon>Eukaryota</taxon>
        <taxon>Viridiplantae</taxon>
        <taxon>Streptophyta</taxon>
        <taxon>Embryophyta</taxon>
        <taxon>Tracheophyta</taxon>
        <taxon>Spermatophyta</taxon>
        <taxon>Magnoliopsida</taxon>
        <taxon>eudicotyledons</taxon>
        <taxon>Gunneridae</taxon>
        <taxon>Pentapetalae</taxon>
        <taxon>rosids</taxon>
        <taxon>fabids</taxon>
        <taxon>Rosales</taxon>
        <taxon>Rosaceae</taxon>
        <taxon>Amygdaloideae</taxon>
        <taxon>Amygdaleae</taxon>
        <taxon>Prunus</taxon>
    </lineage>
</organism>
<name>A0A6J5X838_PRUAR</name>
<dbReference type="InterPro" id="IPR029040">
    <property type="entry name" value="RPABC4/Spt4"/>
</dbReference>
<accession>A0A6J5X838</accession>
<keyword evidence="6" id="KW-0812">Transmembrane</keyword>
<evidence type="ECO:0000256" key="4">
    <source>
        <dbReference type="ARBA" id="ARBA00023242"/>
    </source>
</evidence>
<keyword evidence="6" id="KW-0472">Membrane</keyword>
<gene>
    <name evidence="7" type="ORF">ORAREDHAP_LOCUS28379</name>
</gene>
<dbReference type="SUPFAM" id="SSF63393">
    <property type="entry name" value="RNA polymerase subunits"/>
    <property type="match status" value="1"/>
</dbReference>
<dbReference type="GO" id="GO:0006351">
    <property type="term" value="P:DNA-templated transcription"/>
    <property type="evidence" value="ECO:0007669"/>
    <property type="project" value="InterPro"/>
</dbReference>
<dbReference type="OrthoDB" id="5585087at2759"/>
<dbReference type="GO" id="GO:0003899">
    <property type="term" value="F:DNA-directed RNA polymerase activity"/>
    <property type="evidence" value="ECO:0007669"/>
    <property type="project" value="InterPro"/>
</dbReference>
<dbReference type="GO" id="GO:0008270">
    <property type="term" value="F:zinc ion binding"/>
    <property type="evidence" value="ECO:0007669"/>
    <property type="project" value="InterPro"/>
</dbReference>
<dbReference type="FunFam" id="2.20.28.30:FF:000002">
    <property type="entry name" value="DNA-directed RNA polymerases II, IV and V subunit 12"/>
    <property type="match status" value="1"/>
</dbReference>
<comment type="subcellular location">
    <subcellularLocation>
        <location evidence="1">Nucleus</location>
    </subcellularLocation>
</comment>
<evidence type="ECO:0000256" key="1">
    <source>
        <dbReference type="ARBA" id="ARBA00004123"/>
    </source>
</evidence>